<dbReference type="STRING" id="1348624.GCA_001591545_00692"/>
<evidence type="ECO:0000259" key="3">
    <source>
        <dbReference type="Pfam" id="PF07423"/>
    </source>
</evidence>
<name>A0A2X4W794_LEDLE</name>
<keyword evidence="2" id="KW-0472">Membrane</keyword>
<dbReference type="Pfam" id="PF07423">
    <property type="entry name" value="DUF1510"/>
    <property type="match status" value="1"/>
</dbReference>
<evidence type="ECO:0000256" key="1">
    <source>
        <dbReference type="SAM" id="MobiDB-lite"/>
    </source>
</evidence>
<feature type="compositionally biased region" description="Basic and acidic residues" evidence="1">
    <location>
        <begin position="67"/>
        <end position="82"/>
    </location>
</feature>
<dbReference type="AlphaFoldDB" id="A0A2X4W794"/>
<reference evidence="4 5" key="1">
    <citation type="submission" date="2018-06" db="EMBL/GenBank/DDBJ databases">
        <authorList>
            <consortium name="Pathogen Informatics"/>
            <person name="Doyle S."/>
        </authorList>
    </citation>
    <scope>NUCLEOTIDE SEQUENCE [LARGE SCALE GENOMIC DNA]</scope>
    <source>
        <strain evidence="4 5">NCTC4824</strain>
    </source>
</reference>
<keyword evidence="5" id="KW-1185">Reference proteome</keyword>
<feature type="transmembrane region" description="Helical" evidence="2">
    <location>
        <begin position="21"/>
        <end position="45"/>
    </location>
</feature>
<dbReference type="RefSeq" id="WP_066137305.1">
    <property type="nucleotide sequence ID" value="NZ_CBCSGM010000001.1"/>
</dbReference>
<feature type="compositionally biased region" description="Polar residues" evidence="1">
    <location>
        <begin position="120"/>
        <end position="130"/>
    </location>
</feature>
<organism evidence="4 5">
    <name type="scientific">Lederbergia lenta</name>
    <name type="common">Bacillus lentus</name>
    <dbReference type="NCBI Taxonomy" id="1467"/>
    <lineage>
        <taxon>Bacteria</taxon>
        <taxon>Bacillati</taxon>
        <taxon>Bacillota</taxon>
        <taxon>Bacilli</taxon>
        <taxon>Bacillales</taxon>
        <taxon>Bacillaceae</taxon>
        <taxon>Lederbergia</taxon>
    </lineage>
</organism>
<sequence length="210" mass="23648">MPIDFKNSGERYAQRAKRRKTNIILNTLIVIVIILIILVGSYIFFGGDNNKDQASEVSNAKDTTQSEEVKEPKDKNEKTTDDEKSDDDDSEKDEPIETESDEPNVEKVIKDPSWKPIGTEQASGHQSSYNMGTVDWNEKLSAAAYAVGISVDNMTPWWVEGGSDREKEAILTVSEKVAGSDVYRVYIEWVDGEGWKPTEVKKLIENDKKQ</sequence>
<dbReference type="EMBL" id="LS483476">
    <property type="protein sequence ID" value="SQI55858.1"/>
    <property type="molecule type" value="Genomic_DNA"/>
</dbReference>
<gene>
    <name evidence="4" type="ORF">NCTC4824_01611</name>
</gene>
<keyword evidence="2" id="KW-0812">Transmembrane</keyword>
<proteinExistence type="predicted"/>
<feature type="compositionally biased region" description="Acidic residues" evidence="1">
    <location>
        <begin position="83"/>
        <end position="103"/>
    </location>
</feature>
<dbReference type="InterPro" id="IPR009988">
    <property type="entry name" value="DUF1510"/>
</dbReference>
<feature type="region of interest" description="Disordered" evidence="1">
    <location>
        <begin position="53"/>
        <end position="130"/>
    </location>
</feature>
<feature type="compositionally biased region" description="Basic and acidic residues" evidence="1">
    <location>
        <begin position="104"/>
        <end position="113"/>
    </location>
</feature>
<evidence type="ECO:0000313" key="4">
    <source>
        <dbReference type="EMBL" id="SQI55858.1"/>
    </source>
</evidence>
<feature type="domain" description="DUF1510" evidence="3">
    <location>
        <begin position="110"/>
        <end position="203"/>
    </location>
</feature>
<evidence type="ECO:0000313" key="5">
    <source>
        <dbReference type="Proteomes" id="UP000249134"/>
    </source>
</evidence>
<evidence type="ECO:0000256" key="2">
    <source>
        <dbReference type="SAM" id="Phobius"/>
    </source>
</evidence>
<dbReference type="KEGG" id="blen:NCTC4824_01611"/>
<accession>A0A2X4W794</accession>
<protein>
    <submittedName>
        <fullName evidence="4">YrrS</fullName>
    </submittedName>
</protein>
<keyword evidence="2" id="KW-1133">Transmembrane helix</keyword>
<dbReference type="Proteomes" id="UP000249134">
    <property type="component" value="Chromosome 1"/>
</dbReference>